<evidence type="ECO:0000256" key="3">
    <source>
        <dbReference type="ARBA" id="ARBA00023027"/>
    </source>
</evidence>
<name>K9E7G1_9LACT</name>
<evidence type="ECO:0000256" key="2">
    <source>
        <dbReference type="ARBA" id="ARBA00022679"/>
    </source>
</evidence>
<evidence type="ECO:0000256" key="4">
    <source>
        <dbReference type="PROSITE-ProRule" id="PRU00236"/>
    </source>
</evidence>
<keyword evidence="4" id="KW-0862">Zinc</keyword>
<dbReference type="RefSeq" id="WP_003778608.1">
    <property type="nucleotide sequence ID" value="NZ_JH992960.1"/>
</dbReference>
<dbReference type="Gene3D" id="3.40.50.1220">
    <property type="entry name" value="TPP-binding domain"/>
    <property type="match status" value="1"/>
</dbReference>
<organism evidence="6 7">
    <name type="scientific">Alloiococcus otitis ATCC 51267</name>
    <dbReference type="NCBI Taxonomy" id="883081"/>
    <lineage>
        <taxon>Bacteria</taxon>
        <taxon>Bacillati</taxon>
        <taxon>Bacillota</taxon>
        <taxon>Bacilli</taxon>
        <taxon>Lactobacillales</taxon>
        <taxon>Carnobacteriaceae</taxon>
        <taxon>Alloiococcus</taxon>
    </lineage>
</organism>
<keyword evidence="2" id="KW-0808">Transferase</keyword>
<dbReference type="NCBIfam" id="NF001752">
    <property type="entry name" value="PRK00481.1-1"/>
    <property type="match status" value="1"/>
</dbReference>
<dbReference type="AlphaFoldDB" id="K9E7G1"/>
<comment type="caution">
    <text evidence="6">The sequence shown here is derived from an EMBL/GenBank/DDBJ whole genome shotgun (WGS) entry which is preliminary data.</text>
</comment>
<feature type="binding site" evidence="4">
    <location>
        <position position="152"/>
    </location>
    <ligand>
        <name>Zn(2+)</name>
        <dbReference type="ChEBI" id="CHEBI:29105"/>
    </ligand>
</feature>
<dbReference type="InterPro" id="IPR003000">
    <property type="entry name" value="Sirtuin"/>
</dbReference>
<dbReference type="PANTHER" id="PTHR11085:SF4">
    <property type="entry name" value="NAD-DEPENDENT PROTEIN DEACYLASE"/>
    <property type="match status" value="1"/>
</dbReference>
<dbReference type="SUPFAM" id="SSF52467">
    <property type="entry name" value="DHS-like NAD/FAD-binding domain"/>
    <property type="match status" value="1"/>
</dbReference>
<protein>
    <recommendedName>
        <fullName evidence="1">protein acetyllysine N-acetyltransferase</fullName>
        <ecNumber evidence="1">2.3.1.286</ecNumber>
    </recommendedName>
</protein>
<gene>
    <name evidence="6" type="ORF">HMPREF9698_01476</name>
</gene>
<sequence length="247" mass="27537">MKDKIGTFADYVKSAQSIAFFGGAGVSTESGLPDYRSHNGVYTAMENKGKDPKKVMHINYLLNHPKEFFKRRKDDREIKPNAAHKALATLEKMGKEVHVITQNVDSLHQKAGSSSVYELHGSNRTWFCMDCGQEVKEDDVVYEDDLPTCQNCSGLMRPSVTYFGEMPNRETSEAARTLIAQADLLIIAGTSLTVSPAKSLINAFQGDHTVVINREAIKRIRIPVDLNFQDSVGVIMQELIDRIQEGE</sequence>
<dbReference type="HOGENOM" id="CLU_023643_3_0_9"/>
<dbReference type="GO" id="GO:0070403">
    <property type="term" value="F:NAD+ binding"/>
    <property type="evidence" value="ECO:0007669"/>
    <property type="project" value="InterPro"/>
</dbReference>
<evidence type="ECO:0000256" key="1">
    <source>
        <dbReference type="ARBA" id="ARBA00012928"/>
    </source>
</evidence>
<keyword evidence="4" id="KW-0479">Metal-binding</keyword>
<dbReference type="EC" id="2.3.1.286" evidence="1"/>
<dbReference type="GO" id="GO:0046872">
    <property type="term" value="F:metal ion binding"/>
    <property type="evidence" value="ECO:0007669"/>
    <property type="project" value="UniProtKB-KW"/>
</dbReference>
<feature type="domain" description="Deacetylase sirtuin-type" evidence="5">
    <location>
        <begin position="1"/>
        <end position="246"/>
    </location>
</feature>
<dbReference type="Pfam" id="PF02146">
    <property type="entry name" value="SIR2"/>
    <property type="match status" value="1"/>
</dbReference>
<dbReference type="GO" id="GO:0017136">
    <property type="term" value="F:histone deacetylase activity, NAD-dependent"/>
    <property type="evidence" value="ECO:0007669"/>
    <property type="project" value="TreeGrafter"/>
</dbReference>
<keyword evidence="3" id="KW-0520">NAD</keyword>
<keyword evidence="7" id="KW-1185">Reference proteome</keyword>
<reference evidence="6 7" key="1">
    <citation type="submission" date="2012-09" db="EMBL/GenBank/DDBJ databases">
        <title>The Genome Sequence of Alloiococcus otitis ATCC 51267.</title>
        <authorList>
            <consortium name="The Broad Institute Genome Sequencing Platform"/>
            <person name="Earl A."/>
            <person name="Ward D."/>
            <person name="Feldgarden M."/>
            <person name="Gevers D."/>
            <person name="Huys G."/>
            <person name="Walker B."/>
            <person name="Young S.K."/>
            <person name="Zeng Q."/>
            <person name="Gargeya S."/>
            <person name="Fitzgerald M."/>
            <person name="Haas B."/>
            <person name="Abouelleil A."/>
            <person name="Alvarado L."/>
            <person name="Arachchi H.M."/>
            <person name="Berlin A.M."/>
            <person name="Chapman S.B."/>
            <person name="Goldberg J."/>
            <person name="Griggs A."/>
            <person name="Gujja S."/>
            <person name="Hansen M."/>
            <person name="Howarth C."/>
            <person name="Imamovic A."/>
            <person name="Larimer J."/>
            <person name="McCowen C."/>
            <person name="Montmayeur A."/>
            <person name="Murphy C."/>
            <person name="Neiman D."/>
            <person name="Pearson M."/>
            <person name="Priest M."/>
            <person name="Roberts A."/>
            <person name="Saif S."/>
            <person name="Shea T."/>
            <person name="Sisk P."/>
            <person name="Sykes S."/>
            <person name="Wortman J."/>
            <person name="Nusbaum C."/>
            <person name="Birren B."/>
        </authorList>
    </citation>
    <scope>NUCLEOTIDE SEQUENCE [LARGE SCALE GENOMIC DNA]</scope>
    <source>
        <strain evidence="6 7">ATCC 51267</strain>
    </source>
</reference>
<dbReference type="eggNOG" id="COG0846">
    <property type="taxonomic scope" value="Bacteria"/>
</dbReference>
<dbReference type="CDD" id="cd01407">
    <property type="entry name" value="SIR2-fam"/>
    <property type="match status" value="1"/>
</dbReference>
<dbReference type="EMBL" id="AGXA01000024">
    <property type="protein sequence ID" value="EKU93134.1"/>
    <property type="molecule type" value="Genomic_DNA"/>
</dbReference>
<feature type="active site" description="Proton acceptor" evidence="4">
    <location>
        <position position="120"/>
    </location>
</feature>
<proteinExistence type="predicted"/>
<feature type="binding site" evidence="4">
    <location>
        <position position="128"/>
    </location>
    <ligand>
        <name>Zn(2+)</name>
        <dbReference type="ChEBI" id="CHEBI:29105"/>
    </ligand>
</feature>
<evidence type="ECO:0000313" key="7">
    <source>
        <dbReference type="Proteomes" id="UP000009875"/>
    </source>
</evidence>
<dbReference type="InterPro" id="IPR050134">
    <property type="entry name" value="NAD-dep_sirtuin_deacylases"/>
</dbReference>
<dbReference type="OrthoDB" id="9800582at2"/>
<evidence type="ECO:0000313" key="6">
    <source>
        <dbReference type="EMBL" id="EKU93134.1"/>
    </source>
</evidence>
<dbReference type="PANTHER" id="PTHR11085">
    <property type="entry name" value="NAD-DEPENDENT PROTEIN DEACYLASE SIRTUIN-5, MITOCHONDRIAL-RELATED"/>
    <property type="match status" value="1"/>
</dbReference>
<dbReference type="InterPro" id="IPR026591">
    <property type="entry name" value="Sirtuin_cat_small_dom_sf"/>
</dbReference>
<dbReference type="Gene3D" id="3.30.1600.10">
    <property type="entry name" value="SIR2/SIRT2 'Small Domain"/>
    <property type="match status" value="1"/>
</dbReference>
<feature type="binding site" evidence="4">
    <location>
        <position position="131"/>
    </location>
    <ligand>
        <name>Zn(2+)</name>
        <dbReference type="ChEBI" id="CHEBI:29105"/>
    </ligand>
</feature>
<dbReference type="PROSITE" id="PS50305">
    <property type="entry name" value="SIRTUIN"/>
    <property type="match status" value="1"/>
</dbReference>
<feature type="binding site" evidence="4">
    <location>
        <position position="149"/>
    </location>
    <ligand>
        <name>Zn(2+)</name>
        <dbReference type="ChEBI" id="CHEBI:29105"/>
    </ligand>
</feature>
<evidence type="ECO:0000259" key="5">
    <source>
        <dbReference type="PROSITE" id="PS50305"/>
    </source>
</evidence>
<dbReference type="STRING" id="883081.HMPREF9698_01476"/>
<dbReference type="Proteomes" id="UP000009875">
    <property type="component" value="Unassembled WGS sequence"/>
</dbReference>
<dbReference type="InterPro" id="IPR026590">
    <property type="entry name" value="Ssirtuin_cat_dom"/>
</dbReference>
<dbReference type="InterPro" id="IPR029035">
    <property type="entry name" value="DHS-like_NAD/FAD-binding_dom"/>
</dbReference>
<accession>K9E7G1</accession>
<dbReference type="PATRIC" id="fig|883081.3.peg.1317"/>